<dbReference type="Proteomes" id="UP001308005">
    <property type="component" value="Unassembled WGS sequence"/>
</dbReference>
<protein>
    <submittedName>
        <fullName evidence="3">DUF2330 domain-containing protein</fullName>
    </submittedName>
</protein>
<dbReference type="InterPro" id="IPR016838">
    <property type="entry name" value="UCP026449"/>
</dbReference>
<evidence type="ECO:0000313" key="4">
    <source>
        <dbReference type="Proteomes" id="UP001308005"/>
    </source>
</evidence>
<evidence type="ECO:0000313" key="3">
    <source>
        <dbReference type="EMBL" id="MEB4592863.1"/>
    </source>
</evidence>
<proteinExistence type="predicted"/>
<feature type="signal peptide" evidence="2">
    <location>
        <begin position="1"/>
        <end position="23"/>
    </location>
</feature>
<gene>
    <name evidence="3" type="ORF">VSS37_17930</name>
</gene>
<keyword evidence="2" id="KW-0732">Signal</keyword>
<dbReference type="InterPro" id="IPR019283">
    <property type="entry name" value="DUF2330"/>
</dbReference>
<organism evidence="3 4">
    <name type="scientific">Candidatus Thiothrix phosphatis</name>
    <dbReference type="NCBI Taxonomy" id="3112415"/>
    <lineage>
        <taxon>Bacteria</taxon>
        <taxon>Pseudomonadati</taxon>
        <taxon>Pseudomonadota</taxon>
        <taxon>Gammaproteobacteria</taxon>
        <taxon>Thiotrichales</taxon>
        <taxon>Thiotrichaceae</taxon>
        <taxon>Thiothrix</taxon>
    </lineage>
</organism>
<name>A0ABU6D3G9_9GAMM</name>
<dbReference type="RefSeq" id="WP_324697389.1">
    <property type="nucleotide sequence ID" value="NZ_JAYMYJ010000145.1"/>
</dbReference>
<feature type="compositionally biased region" description="Gly residues" evidence="1">
    <location>
        <begin position="434"/>
        <end position="451"/>
    </location>
</feature>
<sequence>MKKTMLGLLGMAALLGASSQAAAFCGFYVAKADTGLFNESSQVVYVRDESRNVVTMASDFKGDMKDFALVVPVPTVLQREQINVANNATLKHLDDYSAPRLVEYFDEDPCAPTMDMAMPAPAMMEAAPMRGQQRATELGVKIEAQYTVAEYDILLLSAKESGGLITWLTEQGYKLPPGAEPVVGSYLKQNMKFFVAKVNLQEYSKSGFTRLRPIQIAYNNDRFMLPIRLGTVNAQGKQELFVYALTRKGRVETTNYRTVKLPSDLDVPEYIKGKDEFASFYRDMFRTAVDKENGKAVFLEYAWDMNWCDPCAADPLSDKELRELGVFWVGADGGAQPQTRGIMPPGQGRDVYVTRLHVRYDRANFPEDLMFQATGDRENFQGRYIIRHPFKGEATCDAGKQYFRELPKRQGKVAETLARLTNRDVNGIRTKMGLGQGGSAGNSSGGGSSGGGDDDWWNSMWGQPVK</sequence>
<evidence type="ECO:0000256" key="1">
    <source>
        <dbReference type="SAM" id="MobiDB-lite"/>
    </source>
</evidence>
<feature type="region of interest" description="Disordered" evidence="1">
    <location>
        <begin position="429"/>
        <end position="466"/>
    </location>
</feature>
<accession>A0ABU6D3G9</accession>
<keyword evidence="4" id="KW-1185">Reference proteome</keyword>
<dbReference type="Pfam" id="PF10092">
    <property type="entry name" value="DUF2330"/>
    <property type="match status" value="1"/>
</dbReference>
<dbReference type="EMBL" id="JAYMYJ010000145">
    <property type="protein sequence ID" value="MEB4592863.1"/>
    <property type="molecule type" value="Genomic_DNA"/>
</dbReference>
<dbReference type="PIRSF" id="PIRSF026449">
    <property type="entry name" value="UCP026449"/>
    <property type="match status" value="1"/>
</dbReference>
<feature type="chain" id="PRO_5046040878" evidence="2">
    <location>
        <begin position="24"/>
        <end position="466"/>
    </location>
</feature>
<comment type="caution">
    <text evidence="3">The sequence shown here is derived from an EMBL/GenBank/DDBJ whole genome shotgun (WGS) entry which is preliminary data.</text>
</comment>
<evidence type="ECO:0000256" key="2">
    <source>
        <dbReference type="SAM" id="SignalP"/>
    </source>
</evidence>
<reference evidence="4" key="1">
    <citation type="submission" date="2023-07" db="EMBL/GenBank/DDBJ databases">
        <title>The carbon used by Thiothrix.</title>
        <authorList>
            <person name="Chen L."/>
        </authorList>
    </citation>
    <scope>NUCLEOTIDE SEQUENCE [LARGE SCALE GENOMIC DNA]</scope>
</reference>